<dbReference type="Pfam" id="PF01040">
    <property type="entry name" value="UbiA"/>
    <property type="match status" value="1"/>
</dbReference>
<evidence type="ECO:0000256" key="6">
    <source>
        <dbReference type="ARBA" id="ARBA00022692"/>
    </source>
</evidence>
<evidence type="ECO:0000256" key="2">
    <source>
        <dbReference type="ARBA" id="ARBA00004141"/>
    </source>
</evidence>
<dbReference type="PANTHER" id="PTHR11048">
    <property type="entry name" value="PRENYLTRANSFERASES"/>
    <property type="match status" value="1"/>
</dbReference>
<name>A0AAW0D616_9AGAR</name>
<dbReference type="AlphaFoldDB" id="A0AAW0D616"/>
<keyword evidence="8 9" id="KW-0472">Membrane</keyword>
<keyword evidence="11" id="KW-1185">Reference proteome</keyword>
<dbReference type="InterPro" id="IPR030470">
    <property type="entry name" value="UbiA_prenylTrfase_CS"/>
</dbReference>
<keyword evidence="7 9" id="KW-1133">Transmembrane helix</keyword>
<comment type="caution">
    <text evidence="10">The sequence shown here is derived from an EMBL/GenBank/DDBJ whole genome shotgun (WGS) entry which is preliminary data.</text>
</comment>
<evidence type="ECO:0000313" key="11">
    <source>
        <dbReference type="Proteomes" id="UP001362999"/>
    </source>
</evidence>
<keyword evidence="5 10" id="KW-0808">Transferase</keyword>
<proteinExistence type="inferred from homology"/>
<keyword evidence="6 9" id="KW-0812">Transmembrane</keyword>
<evidence type="ECO:0000256" key="7">
    <source>
        <dbReference type="ARBA" id="ARBA00022989"/>
    </source>
</evidence>
<evidence type="ECO:0000256" key="5">
    <source>
        <dbReference type="ARBA" id="ARBA00022679"/>
    </source>
</evidence>
<dbReference type="InterPro" id="IPR044878">
    <property type="entry name" value="UbiA_sf"/>
</dbReference>
<evidence type="ECO:0000256" key="8">
    <source>
        <dbReference type="ARBA" id="ARBA00023136"/>
    </source>
</evidence>
<comment type="cofactor">
    <cofactor evidence="1">
        <name>Mg(2+)</name>
        <dbReference type="ChEBI" id="CHEBI:18420"/>
    </cofactor>
</comment>
<dbReference type="Proteomes" id="UP001362999">
    <property type="component" value="Unassembled WGS sequence"/>
</dbReference>
<comment type="subcellular location">
    <subcellularLocation>
        <location evidence="2">Membrane</location>
        <topology evidence="2">Multi-pass membrane protein</topology>
    </subcellularLocation>
</comment>
<dbReference type="Gene3D" id="1.10.357.140">
    <property type="entry name" value="UbiA prenyltransferase"/>
    <property type="match status" value="1"/>
</dbReference>
<dbReference type="FunFam" id="1.20.120.1780:FF:000001">
    <property type="entry name" value="4-hydroxybenzoate octaprenyltransferase"/>
    <property type="match status" value="1"/>
</dbReference>
<dbReference type="FunFam" id="1.10.357.140:FF:000008">
    <property type="entry name" value="4-hydroxybenzoate octaprenyltransferase"/>
    <property type="match status" value="1"/>
</dbReference>
<feature type="transmembrane region" description="Helical" evidence="9">
    <location>
        <begin position="109"/>
        <end position="126"/>
    </location>
</feature>
<dbReference type="EMBL" id="JAWWNJ010000010">
    <property type="protein sequence ID" value="KAK7046318.1"/>
    <property type="molecule type" value="Genomic_DNA"/>
</dbReference>
<evidence type="ECO:0000256" key="9">
    <source>
        <dbReference type="SAM" id="Phobius"/>
    </source>
</evidence>
<protein>
    <submittedName>
        <fullName evidence="10">4-hydroxybenzoate polyprenyl transferase</fullName>
    </submittedName>
</protein>
<organism evidence="10 11">
    <name type="scientific">Favolaschia claudopus</name>
    <dbReference type="NCBI Taxonomy" id="2862362"/>
    <lineage>
        <taxon>Eukaryota</taxon>
        <taxon>Fungi</taxon>
        <taxon>Dikarya</taxon>
        <taxon>Basidiomycota</taxon>
        <taxon>Agaricomycotina</taxon>
        <taxon>Agaricomycetes</taxon>
        <taxon>Agaricomycetidae</taxon>
        <taxon>Agaricales</taxon>
        <taxon>Marasmiineae</taxon>
        <taxon>Mycenaceae</taxon>
        <taxon>Favolaschia</taxon>
    </lineage>
</organism>
<reference evidence="10 11" key="1">
    <citation type="journal article" date="2024" name="J Genomics">
        <title>Draft genome sequencing and assembly of Favolaschia claudopus CIRM-BRFM 2984 isolated from oak limbs.</title>
        <authorList>
            <person name="Navarro D."/>
            <person name="Drula E."/>
            <person name="Chaduli D."/>
            <person name="Cazenave R."/>
            <person name="Ahrendt S."/>
            <person name="Wang J."/>
            <person name="Lipzen A."/>
            <person name="Daum C."/>
            <person name="Barry K."/>
            <person name="Grigoriev I.V."/>
            <person name="Favel A."/>
            <person name="Rosso M.N."/>
            <person name="Martin F."/>
        </authorList>
    </citation>
    <scope>NUCLEOTIDE SEQUENCE [LARGE SCALE GENOMIC DNA]</scope>
    <source>
        <strain evidence="10 11">CIRM-BRFM 2984</strain>
    </source>
</reference>
<evidence type="ECO:0000256" key="3">
    <source>
        <dbReference type="ARBA" id="ARBA00005179"/>
    </source>
</evidence>
<feature type="transmembrane region" description="Helical" evidence="9">
    <location>
        <begin position="84"/>
        <end position="103"/>
    </location>
</feature>
<dbReference type="CDD" id="cd13959">
    <property type="entry name" value="PT_UbiA_COQ2"/>
    <property type="match status" value="1"/>
</dbReference>
<dbReference type="InterPro" id="IPR000537">
    <property type="entry name" value="UbiA_prenyltransferase"/>
</dbReference>
<dbReference type="GO" id="GO:0016765">
    <property type="term" value="F:transferase activity, transferring alkyl or aryl (other than methyl) groups"/>
    <property type="evidence" value="ECO:0007669"/>
    <property type="project" value="InterPro"/>
</dbReference>
<feature type="transmembrane region" description="Helical" evidence="9">
    <location>
        <begin position="138"/>
        <end position="156"/>
    </location>
</feature>
<comment type="pathway">
    <text evidence="3">Secondary metabolite biosynthesis.</text>
</comment>
<sequence length="287" mass="31759">MILFWPFAWSLTMSATRHDAPLEDYLLALISGFVGACLLHSDSLIQSTELLSLGGGCIWNDIIDMDLDAQVERTKHRPLPDGRITVPQALVFLSIHVYLLFAMSRYLNSTAWTLAFLTVVPFTGIYPFMKRITYLPQVWLGITLNTPILIAATIFTNKTPTAAYILAAGGWSWTMWYADTIYGSQDKKDDVKAGVKSIVLLLQRYTWLALLTFSSATTTSWLICGLLNGSGTPYFVVSVAGGGFLLARDSFTVNLDDPKSCLRAFQNNGFTIGPIVFAGCLLDYLLR</sequence>
<feature type="transmembrane region" description="Helical" evidence="9">
    <location>
        <begin position="267"/>
        <end position="286"/>
    </location>
</feature>
<dbReference type="PROSITE" id="PS00943">
    <property type="entry name" value="UBIA"/>
    <property type="match status" value="1"/>
</dbReference>
<evidence type="ECO:0000313" key="10">
    <source>
        <dbReference type="EMBL" id="KAK7046318.1"/>
    </source>
</evidence>
<dbReference type="Gene3D" id="1.20.120.1780">
    <property type="entry name" value="UbiA prenyltransferase"/>
    <property type="match status" value="1"/>
</dbReference>
<dbReference type="PANTHER" id="PTHR11048:SF28">
    <property type="entry name" value="4-HYDROXYBENZOATE POLYPRENYLTRANSFERASE, MITOCHONDRIAL"/>
    <property type="match status" value="1"/>
</dbReference>
<gene>
    <name evidence="10" type="ORF">R3P38DRAFT_3420893</name>
</gene>
<dbReference type="InterPro" id="IPR039653">
    <property type="entry name" value="Prenyltransferase"/>
</dbReference>
<accession>A0AAW0D616</accession>
<dbReference type="GO" id="GO:0005886">
    <property type="term" value="C:plasma membrane"/>
    <property type="evidence" value="ECO:0007669"/>
    <property type="project" value="TreeGrafter"/>
</dbReference>
<evidence type="ECO:0000256" key="1">
    <source>
        <dbReference type="ARBA" id="ARBA00001946"/>
    </source>
</evidence>
<evidence type="ECO:0000256" key="4">
    <source>
        <dbReference type="ARBA" id="ARBA00005985"/>
    </source>
</evidence>
<dbReference type="GO" id="GO:0006744">
    <property type="term" value="P:ubiquinone biosynthetic process"/>
    <property type="evidence" value="ECO:0007669"/>
    <property type="project" value="TreeGrafter"/>
</dbReference>
<comment type="similarity">
    <text evidence="4">Belongs to the UbiA prenyltransferase family.</text>
</comment>